<evidence type="ECO:0000256" key="2">
    <source>
        <dbReference type="ARBA" id="ARBA00022525"/>
    </source>
</evidence>
<evidence type="ECO:0000313" key="12">
    <source>
        <dbReference type="EMBL" id="CAF1133903.1"/>
    </source>
</evidence>
<gene>
    <name evidence="13" type="ORF">GPM918_LOCUS29587</name>
    <name evidence="12" type="ORF">OVA965_LOCUS20790</name>
    <name evidence="15" type="ORF">SRO942_LOCUS30173</name>
    <name evidence="14" type="ORF">TMI583_LOCUS21273</name>
</gene>
<feature type="compositionally biased region" description="Polar residues" evidence="10">
    <location>
        <begin position="1"/>
        <end position="10"/>
    </location>
</feature>
<evidence type="ECO:0000313" key="15">
    <source>
        <dbReference type="EMBL" id="CAF4171323.1"/>
    </source>
</evidence>
<keyword evidence="5" id="KW-0808">Transferase</keyword>
<comment type="caution">
    <text evidence="13">The sequence shown here is derived from an EMBL/GenBank/DDBJ whole genome shotgun (WGS) entry which is preliminary data.</text>
</comment>
<dbReference type="PANTHER" id="PTHR10339:SF25">
    <property type="entry name" value="SECRETED EXOENZYME S"/>
    <property type="match status" value="1"/>
</dbReference>
<evidence type="ECO:0000313" key="14">
    <source>
        <dbReference type="EMBL" id="CAF3920461.1"/>
    </source>
</evidence>
<dbReference type="GO" id="GO:0090729">
    <property type="term" value="F:toxin activity"/>
    <property type="evidence" value="ECO:0007669"/>
    <property type="project" value="UniProtKB-KW"/>
</dbReference>
<dbReference type="Gene3D" id="1.25.40.10">
    <property type="entry name" value="Tetratricopeptide repeat domain"/>
    <property type="match status" value="2"/>
</dbReference>
<dbReference type="GO" id="GO:0003950">
    <property type="term" value="F:NAD+ poly-ADP-ribosyltransferase activity"/>
    <property type="evidence" value="ECO:0007669"/>
    <property type="project" value="TreeGrafter"/>
</dbReference>
<dbReference type="EMBL" id="CAJNOQ010013526">
    <property type="protein sequence ID" value="CAF1323435.1"/>
    <property type="molecule type" value="Genomic_DNA"/>
</dbReference>
<evidence type="ECO:0000256" key="8">
    <source>
        <dbReference type="PROSITE-ProRule" id="PRU00339"/>
    </source>
</evidence>
<dbReference type="InterPro" id="IPR003540">
    <property type="entry name" value="ADP-ribosyltransferase"/>
</dbReference>
<dbReference type="AlphaFoldDB" id="A0A815F4E0"/>
<evidence type="ECO:0000256" key="1">
    <source>
        <dbReference type="ARBA" id="ARBA00004613"/>
    </source>
</evidence>
<protein>
    <recommendedName>
        <fullName evidence="11">ADP ribosyltransferase domain-containing protein</fullName>
    </recommendedName>
</protein>
<evidence type="ECO:0000313" key="13">
    <source>
        <dbReference type="EMBL" id="CAF1323435.1"/>
    </source>
</evidence>
<dbReference type="OrthoDB" id="421075at2759"/>
<dbReference type="Proteomes" id="UP000677228">
    <property type="component" value="Unassembled WGS sequence"/>
</dbReference>
<evidence type="ECO:0000256" key="6">
    <source>
        <dbReference type="ARBA" id="ARBA00022695"/>
    </source>
</evidence>
<dbReference type="Gene3D" id="3.90.176.10">
    <property type="entry name" value="Toxin ADP-ribosyltransferase, Chain A, domain 1"/>
    <property type="match status" value="1"/>
</dbReference>
<evidence type="ECO:0000256" key="10">
    <source>
        <dbReference type="SAM" id="MobiDB-lite"/>
    </source>
</evidence>
<dbReference type="PROSITE" id="PS51996">
    <property type="entry name" value="TR_MART"/>
    <property type="match status" value="1"/>
</dbReference>
<dbReference type="Proteomes" id="UP000682733">
    <property type="component" value="Unassembled WGS sequence"/>
</dbReference>
<accession>A0A815F4E0</accession>
<organism evidence="13 16">
    <name type="scientific">Didymodactylos carnosus</name>
    <dbReference type="NCBI Taxonomy" id="1234261"/>
    <lineage>
        <taxon>Eukaryota</taxon>
        <taxon>Metazoa</taxon>
        <taxon>Spiralia</taxon>
        <taxon>Gnathifera</taxon>
        <taxon>Rotifera</taxon>
        <taxon>Eurotatoria</taxon>
        <taxon>Bdelloidea</taxon>
        <taxon>Philodinida</taxon>
        <taxon>Philodinidae</taxon>
        <taxon>Didymodactylos</taxon>
    </lineage>
</organism>
<evidence type="ECO:0000256" key="7">
    <source>
        <dbReference type="ARBA" id="ARBA00023026"/>
    </source>
</evidence>
<dbReference type="Pfam" id="PF03496">
    <property type="entry name" value="ADPrib_exo_Tox"/>
    <property type="match status" value="1"/>
</dbReference>
<dbReference type="InterPro" id="IPR011990">
    <property type="entry name" value="TPR-like_helical_dom_sf"/>
</dbReference>
<dbReference type="Proteomes" id="UP000681722">
    <property type="component" value="Unassembled WGS sequence"/>
</dbReference>
<keyword evidence="7" id="KW-0843">Virulence</keyword>
<reference evidence="13" key="1">
    <citation type="submission" date="2021-02" db="EMBL/GenBank/DDBJ databases">
        <authorList>
            <person name="Nowell W R."/>
        </authorList>
    </citation>
    <scope>NUCLEOTIDE SEQUENCE</scope>
</reference>
<dbReference type="InterPro" id="IPR019734">
    <property type="entry name" value="TPR_rpt"/>
</dbReference>
<comment type="subcellular location">
    <subcellularLocation>
        <location evidence="1">Secreted</location>
    </subcellularLocation>
</comment>
<feature type="region of interest" description="Disordered" evidence="10">
    <location>
        <begin position="1"/>
        <end position="23"/>
    </location>
</feature>
<dbReference type="SUPFAM" id="SSF48452">
    <property type="entry name" value="TPR-like"/>
    <property type="match status" value="1"/>
</dbReference>
<evidence type="ECO:0000256" key="3">
    <source>
        <dbReference type="ARBA" id="ARBA00022656"/>
    </source>
</evidence>
<dbReference type="GO" id="GO:0005576">
    <property type="term" value="C:extracellular region"/>
    <property type="evidence" value="ECO:0007669"/>
    <property type="project" value="UniProtKB-SubCell"/>
</dbReference>
<dbReference type="InterPro" id="IPR050999">
    <property type="entry name" value="ADP-ribosyltransferase_ARG"/>
</dbReference>
<dbReference type="EMBL" id="CAJOBA010023145">
    <property type="protein sequence ID" value="CAF3920461.1"/>
    <property type="molecule type" value="Genomic_DNA"/>
</dbReference>
<feature type="repeat" description="TPR" evidence="8">
    <location>
        <begin position="481"/>
        <end position="514"/>
    </location>
</feature>
<keyword evidence="8" id="KW-0802">TPR repeat</keyword>
<evidence type="ECO:0000256" key="9">
    <source>
        <dbReference type="SAM" id="Coils"/>
    </source>
</evidence>
<keyword evidence="2" id="KW-0964">Secreted</keyword>
<keyword evidence="4" id="KW-0328">Glycosyltransferase</keyword>
<dbReference type="SUPFAM" id="SSF56399">
    <property type="entry name" value="ADP-ribosylation"/>
    <property type="match status" value="1"/>
</dbReference>
<keyword evidence="6" id="KW-0548">Nucleotidyltransferase</keyword>
<evidence type="ECO:0000256" key="4">
    <source>
        <dbReference type="ARBA" id="ARBA00022676"/>
    </source>
</evidence>
<feature type="domain" description="ADP ribosyltransferase" evidence="11">
    <location>
        <begin position="240"/>
        <end position="413"/>
    </location>
</feature>
<dbReference type="Proteomes" id="UP000663829">
    <property type="component" value="Unassembled WGS sequence"/>
</dbReference>
<dbReference type="EMBL" id="CAJNOK010011175">
    <property type="protein sequence ID" value="CAF1133903.1"/>
    <property type="molecule type" value="Genomic_DNA"/>
</dbReference>
<evidence type="ECO:0000259" key="11">
    <source>
        <dbReference type="Pfam" id="PF03496"/>
    </source>
</evidence>
<evidence type="ECO:0000313" key="16">
    <source>
        <dbReference type="Proteomes" id="UP000663829"/>
    </source>
</evidence>
<sequence>MTSETGNTQGRESDDEEQFSESCQLIRTRRQEAQNDEANEDLPEMQENKEDISLLWFDKNLNSNIKDIKLTKDLLRQINNYVLFFTNQSECLKYIQQVKNEKILLIISGSSTIDNEFLKQIHEFRQIDSLFIFCVEKEKYEQLLSNMNYQKIIGIFTDQETLMRTIRHTIKLIEQQSSVFILYNHTQKTTRNLANESGSFIWHQLLKDVLQRMPIDAIAGKREMLDICYKYYRDNKRELQNIQQFEKTYTSDDAIRWYTKDGFIYRLINKALRTEDIEVLHTFRYYINGLSACLGRDYELRKQRQTETLKLYRGITQTNDEIQRLQTSIGKLISTNGFFSTTKNKRVAEMYAGIGCNNFKYESLLFEIDIDMQTHTHCIFADVSCYSLFSDEQEVLFDLGTVFEIASVDYNSTDQYWICQMMSTNRGLQIAEEYLTLRKSEMTSEDVDLSVLFGHLLYDMGEYNKSQKYFENLFADRGNDANVYLGIGHAQYIRGEHQEAIKSYKRAYDVCDSSDFLLIAKLLNYLGFVHKHNREYDIAFNCLFDALNILDKNKSSDQSHRLRADIFKNISELYICVGKIIKALEYADGALNIIEKLVPCPHLDLIEALTSVALAY</sequence>
<keyword evidence="16" id="KW-1185">Reference proteome</keyword>
<keyword evidence="9" id="KW-0175">Coiled coil</keyword>
<proteinExistence type="predicted"/>
<dbReference type="PROSITE" id="PS50005">
    <property type="entry name" value="TPR"/>
    <property type="match status" value="1"/>
</dbReference>
<keyword evidence="3" id="KW-0800">Toxin</keyword>
<dbReference type="EMBL" id="CAJOBC010049006">
    <property type="protein sequence ID" value="CAF4171323.1"/>
    <property type="molecule type" value="Genomic_DNA"/>
</dbReference>
<dbReference type="SMART" id="SM00028">
    <property type="entry name" value="TPR"/>
    <property type="match status" value="3"/>
</dbReference>
<feature type="coiled-coil region" evidence="9">
    <location>
        <begin position="28"/>
        <end position="55"/>
    </location>
</feature>
<dbReference type="PANTHER" id="PTHR10339">
    <property type="entry name" value="ADP-RIBOSYLTRANSFERASE"/>
    <property type="match status" value="1"/>
</dbReference>
<dbReference type="GO" id="GO:0016779">
    <property type="term" value="F:nucleotidyltransferase activity"/>
    <property type="evidence" value="ECO:0007669"/>
    <property type="project" value="UniProtKB-KW"/>
</dbReference>
<evidence type="ECO:0000256" key="5">
    <source>
        <dbReference type="ARBA" id="ARBA00022679"/>
    </source>
</evidence>
<name>A0A815F4E0_9BILA</name>